<dbReference type="InParanoid" id="T1EY87"/>
<dbReference type="SUPFAM" id="SSF52949">
    <property type="entry name" value="Macro domain-like"/>
    <property type="match status" value="1"/>
</dbReference>
<sequence length="479" mass="54902">MNKLVEKRIDDNLQRACRILRDQADAMKQRMIECEEKVAFADKDQQNKKISFEIKYVEPDLKNIDASKLIGDIIITENVTTIVSGAASSEISDRTEIGRRKFFELKNSKDCKFLYACADVTEMKSDVLLVFVDRVTKTNPILDHILKNAGEQVRREFSQSVLFSFPYFESSMHTKAGSLPAQRIYYIVTDSGISRQSEHELYDYIIKKLENIFKDYKWSGSKLTSLTVSLDYGKHLQCDGMKFASVLNNAIINHLIDLNCEGFNVNFLTDCKSFVDLMAPKMQSLINMDNEREIKFRSGTCLQLSSKNLFDLKADALVVIADHEFHLFTDLGLKVKKIAGTDFENEIVDKLKNLGRRTVLINFLRSDIIFGLIIEFSFIIKSLKSFMKETFDIVREKNLESLAMPLLGTGGFGLLVHQCLEILCENFSENNFGRVFISIPIEYKEHTTIKKCENYLLRADAYLKMKKLKWSVERASSLG</sequence>
<gene>
    <name evidence="2" type="primary">20201537</name>
    <name evidence="1" type="ORF">HELRODRAFT_166553</name>
</gene>
<dbReference type="EMBL" id="KB095812">
    <property type="protein sequence ID" value="ESO11552.1"/>
    <property type="molecule type" value="Genomic_DNA"/>
</dbReference>
<dbReference type="HOGENOM" id="CLU_570219_0_0_1"/>
<dbReference type="OrthoDB" id="6071975at2759"/>
<dbReference type="KEGG" id="hro:HELRODRAFT_166553"/>
<accession>T1EY87</accession>
<dbReference type="RefSeq" id="XP_009010040.1">
    <property type="nucleotide sequence ID" value="XM_009011792.1"/>
</dbReference>
<dbReference type="InterPro" id="IPR043472">
    <property type="entry name" value="Macro_dom-like"/>
</dbReference>
<name>T1EY87_HELRO</name>
<dbReference type="GeneID" id="20201537"/>
<reference evidence="1 3" key="2">
    <citation type="journal article" date="2013" name="Nature">
        <title>Insights into bilaterian evolution from three spiralian genomes.</title>
        <authorList>
            <person name="Simakov O."/>
            <person name="Marletaz F."/>
            <person name="Cho S.J."/>
            <person name="Edsinger-Gonzales E."/>
            <person name="Havlak P."/>
            <person name="Hellsten U."/>
            <person name="Kuo D.H."/>
            <person name="Larsson T."/>
            <person name="Lv J."/>
            <person name="Arendt D."/>
            <person name="Savage R."/>
            <person name="Osoegawa K."/>
            <person name="de Jong P."/>
            <person name="Grimwood J."/>
            <person name="Chapman J.A."/>
            <person name="Shapiro H."/>
            <person name="Aerts A."/>
            <person name="Otillar R.P."/>
            <person name="Terry A.Y."/>
            <person name="Boore J.L."/>
            <person name="Grigoriev I.V."/>
            <person name="Lindberg D.R."/>
            <person name="Seaver E.C."/>
            <person name="Weisblat D.A."/>
            <person name="Putnam N.H."/>
            <person name="Rokhsar D.S."/>
        </authorList>
    </citation>
    <scope>NUCLEOTIDE SEQUENCE</scope>
</reference>
<reference evidence="3" key="1">
    <citation type="submission" date="2012-12" db="EMBL/GenBank/DDBJ databases">
        <authorList>
            <person name="Hellsten U."/>
            <person name="Grimwood J."/>
            <person name="Chapman J.A."/>
            <person name="Shapiro H."/>
            <person name="Aerts A."/>
            <person name="Otillar R.P."/>
            <person name="Terry A.Y."/>
            <person name="Boore J.L."/>
            <person name="Simakov O."/>
            <person name="Marletaz F."/>
            <person name="Cho S.-J."/>
            <person name="Edsinger-Gonzales E."/>
            <person name="Havlak P."/>
            <person name="Kuo D.-H."/>
            <person name="Larsson T."/>
            <person name="Lv J."/>
            <person name="Arendt D."/>
            <person name="Savage R."/>
            <person name="Osoegawa K."/>
            <person name="de Jong P."/>
            <person name="Lindberg D.R."/>
            <person name="Seaver E.C."/>
            <person name="Weisblat D.A."/>
            <person name="Putnam N.H."/>
            <person name="Grigoriev I.V."/>
            <person name="Rokhsar D.S."/>
        </authorList>
    </citation>
    <scope>NUCLEOTIDE SEQUENCE</scope>
</reference>
<protein>
    <recommendedName>
        <fullName evidence="4">Macro domain-containing protein</fullName>
    </recommendedName>
</protein>
<evidence type="ECO:0000313" key="2">
    <source>
        <dbReference type="EnsemblMetazoa" id="HelroP166553"/>
    </source>
</evidence>
<proteinExistence type="predicted"/>
<organism evidence="2 3">
    <name type="scientific">Helobdella robusta</name>
    <name type="common">Californian leech</name>
    <dbReference type="NCBI Taxonomy" id="6412"/>
    <lineage>
        <taxon>Eukaryota</taxon>
        <taxon>Metazoa</taxon>
        <taxon>Spiralia</taxon>
        <taxon>Lophotrochozoa</taxon>
        <taxon>Annelida</taxon>
        <taxon>Clitellata</taxon>
        <taxon>Hirudinea</taxon>
        <taxon>Rhynchobdellida</taxon>
        <taxon>Glossiphoniidae</taxon>
        <taxon>Helobdella</taxon>
    </lineage>
</organism>
<reference evidence="2" key="3">
    <citation type="submission" date="2015-06" db="UniProtKB">
        <authorList>
            <consortium name="EnsemblMetazoa"/>
        </authorList>
    </citation>
    <scope>IDENTIFICATION</scope>
</reference>
<dbReference type="Gene3D" id="3.40.220.10">
    <property type="entry name" value="Leucine Aminopeptidase, subunit E, domain 1"/>
    <property type="match status" value="1"/>
</dbReference>
<dbReference type="AlphaFoldDB" id="T1EY87"/>
<dbReference type="EMBL" id="AMQM01002449">
    <property type="status" value="NOT_ANNOTATED_CDS"/>
    <property type="molecule type" value="Genomic_DNA"/>
</dbReference>
<evidence type="ECO:0000313" key="1">
    <source>
        <dbReference type="EMBL" id="ESO11552.1"/>
    </source>
</evidence>
<dbReference type="Proteomes" id="UP000015101">
    <property type="component" value="Unassembled WGS sequence"/>
</dbReference>
<evidence type="ECO:0008006" key="4">
    <source>
        <dbReference type="Google" id="ProtNLM"/>
    </source>
</evidence>
<evidence type="ECO:0000313" key="3">
    <source>
        <dbReference type="Proteomes" id="UP000015101"/>
    </source>
</evidence>
<dbReference type="CTD" id="20201537"/>
<dbReference type="EnsemblMetazoa" id="HelroT166553">
    <property type="protein sequence ID" value="HelroP166553"/>
    <property type="gene ID" value="HelroG166553"/>
</dbReference>
<keyword evidence="3" id="KW-1185">Reference proteome</keyword>